<dbReference type="EMBL" id="CAJJDN010000113">
    <property type="protein sequence ID" value="CAD8117176.1"/>
    <property type="molecule type" value="Genomic_DNA"/>
</dbReference>
<dbReference type="Proteomes" id="UP000692954">
    <property type="component" value="Unassembled WGS sequence"/>
</dbReference>
<protein>
    <submittedName>
        <fullName evidence="1">Uncharacterized protein</fullName>
    </submittedName>
</protein>
<name>A0A8S1QNP3_9CILI</name>
<proteinExistence type="predicted"/>
<dbReference type="AlphaFoldDB" id="A0A8S1QNP3"/>
<comment type="caution">
    <text evidence="1">The sequence shown here is derived from an EMBL/GenBank/DDBJ whole genome shotgun (WGS) entry which is preliminary data.</text>
</comment>
<gene>
    <name evidence="1" type="ORF">PSON_ATCC_30995.1.T1130047</name>
</gene>
<organism evidence="1 2">
    <name type="scientific">Paramecium sonneborni</name>
    <dbReference type="NCBI Taxonomy" id="65129"/>
    <lineage>
        <taxon>Eukaryota</taxon>
        <taxon>Sar</taxon>
        <taxon>Alveolata</taxon>
        <taxon>Ciliophora</taxon>
        <taxon>Intramacronucleata</taxon>
        <taxon>Oligohymenophorea</taxon>
        <taxon>Peniculida</taxon>
        <taxon>Parameciidae</taxon>
        <taxon>Paramecium</taxon>
    </lineage>
</organism>
<accession>A0A8S1QNP3</accession>
<sequence length="40" mass="4848">MFLNIFKLRRLIRELMNSELLGIGIQIKKNNRVKIYETKI</sequence>
<evidence type="ECO:0000313" key="1">
    <source>
        <dbReference type="EMBL" id="CAD8117176.1"/>
    </source>
</evidence>
<evidence type="ECO:0000313" key="2">
    <source>
        <dbReference type="Proteomes" id="UP000692954"/>
    </source>
</evidence>
<keyword evidence="2" id="KW-1185">Reference proteome</keyword>
<reference evidence="1" key="1">
    <citation type="submission" date="2021-01" db="EMBL/GenBank/DDBJ databases">
        <authorList>
            <consortium name="Genoscope - CEA"/>
            <person name="William W."/>
        </authorList>
    </citation>
    <scope>NUCLEOTIDE SEQUENCE</scope>
</reference>